<dbReference type="Proteomes" id="UP000471381">
    <property type="component" value="Unassembled WGS sequence"/>
</dbReference>
<dbReference type="SUPFAM" id="SSF47473">
    <property type="entry name" value="EF-hand"/>
    <property type="match status" value="1"/>
</dbReference>
<feature type="chain" id="PRO_5026852800" evidence="2">
    <location>
        <begin position="28"/>
        <end position="98"/>
    </location>
</feature>
<name>A0A6N9TG37_9ALTE</name>
<dbReference type="AlphaFoldDB" id="A0A6N9TG37"/>
<reference evidence="4 5" key="1">
    <citation type="submission" date="2020-01" db="EMBL/GenBank/DDBJ databases">
        <title>Genomes of bacteria type strains.</title>
        <authorList>
            <person name="Chen J."/>
            <person name="Zhu S."/>
            <person name="Yang J."/>
        </authorList>
    </citation>
    <scope>NUCLEOTIDE SEQUENCE [LARGE SCALE GENOMIC DNA]</scope>
    <source>
        <strain evidence="4 5">LMG 24078</strain>
    </source>
</reference>
<dbReference type="RefSeq" id="WP_163105418.1">
    <property type="nucleotide sequence ID" value="NZ_JAAAWO010000002.1"/>
</dbReference>
<accession>A0A6N9TG37</accession>
<evidence type="ECO:0000259" key="3">
    <source>
        <dbReference type="PROSITE" id="PS50222"/>
    </source>
</evidence>
<comment type="caution">
    <text evidence="4">The sequence shown here is derived from an EMBL/GenBank/DDBJ whole genome shotgun (WGS) entry which is preliminary data.</text>
</comment>
<evidence type="ECO:0000256" key="2">
    <source>
        <dbReference type="SAM" id="SignalP"/>
    </source>
</evidence>
<dbReference type="GO" id="GO:0005509">
    <property type="term" value="F:calcium ion binding"/>
    <property type="evidence" value="ECO:0007669"/>
    <property type="project" value="InterPro"/>
</dbReference>
<feature type="signal peptide" evidence="2">
    <location>
        <begin position="1"/>
        <end position="27"/>
    </location>
</feature>
<dbReference type="Gene3D" id="1.10.238.10">
    <property type="entry name" value="EF-hand"/>
    <property type="match status" value="1"/>
</dbReference>
<dbReference type="InterPro" id="IPR002048">
    <property type="entry name" value="EF_hand_dom"/>
</dbReference>
<feature type="region of interest" description="Disordered" evidence="1">
    <location>
        <begin position="77"/>
        <end position="98"/>
    </location>
</feature>
<gene>
    <name evidence="4" type="ORF">GTQ48_04990</name>
</gene>
<evidence type="ECO:0000256" key="1">
    <source>
        <dbReference type="SAM" id="MobiDB-lite"/>
    </source>
</evidence>
<dbReference type="PROSITE" id="PS50222">
    <property type="entry name" value="EF_HAND_2"/>
    <property type="match status" value="1"/>
</dbReference>
<dbReference type="Pfam" id="PF13202">
    <property type="entry name" value="EF-hand_5"/>
    <property type="match status" value="2"/>
</dbReference>
<proteinExistence type="predicted"/>
<feature type="compositionally biased region" description="Polar residues" evidence="1">
    <location>
        <begin position="82"/>
        <end position="98"/>
    </location>
</feature>
<protein>
    <submittedName>
        <fullName evidence="4">Calcium-binding protein</fullName>
    </submittedName>
</protein>
<dbReference type="InterPro" id="IPR011992">
    <property type="entry name" value="EF-hand-dom_pair"/>
</dbReference>
<evidence type="ECO:0000313" key="4">
    <source>
        <dbReference type="EMBL" id="NDW14886.1"/>
    </source>
</evidence>
<feature type="domain" description="EF-hand" evidence="3">
    <location>
        <begin position="25"/>
        <end position="60"/>
    </location>
</feature>
<keyword evidence="5" id="KW-1185">Reference proteome</keyword>
<evidence type="ECO:0000313" key="5">
    <source>
        <dbReference type="Proteomes" id="UP000471381"/>
    </source>
</evidence>
<organism evidence="4 5">
    <name type="scientific">Alteromonas genovensis</name>
    <dbReference type="NCBI Taxonomy" id="471225"/>
    <lineage>
        <taxon>Bacteria</taxon>
        <taxon>Pseudomonadati</taxon>
        <taxon>Pseudomonadota</taxon>
        <taxon>Gammaproteobacteria</taxon>
        <taxon>Alteromonadales</taxon>
        <taxon>Alteromonadaceae</taxon>
        <taxon>Alteromonas/Salinimonas group</taxon>
        <taxon>Alteromonas</taxon>
    </lineage>
</organism>
<dbReference type="EMBL" id="JAAAWO010000002">
    <property type="protein sequence ID" value="NDW14886.1"/>
    <property type="molecule type" value="Genomic_DNA"/>
</dbReference>
<keyword evidence="2" id="KW-0732">Signal</keyword>
<sequence>MKISGRNIFTLLAVMMLQVSFVASVSASPANTLMQKLDKDKDGFISLKEAVQHIELLRNFGLIDDNEDGKLTEKELAKSKLTPKTNDANNSVTAALKQ</sequence>